<dbReference type="InterPro" id="IPR041881">
    <property type="entry name" value="PqqD_sf"/>
</dbReference>
<organism evidence="1 4">
    <name type="scientific">Alistipes shahii</name>
    <dbReference type="NCBI Taxonomy" id="328814"/>
    <lineage>
        <taxon>Bacteria</taxon>
        <taxon>Pseudomonadati</taxon>
        <taxon>Bacteroidota</taxon>
        <taxon>Bacteroidia</taxon>
        <taxon>Bacteroidales</taxon>
        <taxon>Rikenellaceae</taxon>
        <taxon>Alistipes</taxon>
    </lineage>
</organism>
<dbReference type="EMBL" id="VVXJ01000004">
    <property type="protein sequence ID" value="KAA2377356.1"/>
    <property type="molecule type" value="Genomic_DNA"/>
</dbReference>
<dbReference type="AlphaFoldDB" id="A0A5B3GDW1"/>
<dbReference type="InterPro" id="IPR008792">
    <property type="entry name" value="PQQD"/>
</dbReference>
<dbReference type="RefSeq" id="WP_015546770.1">
    <property type="nucleotide sequence ID" value="NZ_AP031448.1"/>
</dbReference>
<dbReference type="Proteomes" id="UP000322658">
    <property type="component" value="Unassembled WGS sequence"/>
</dbReference>
<evidence type="ECO:0000313" key="4">
    <source>
        <dbReference type="Proteomes" id="UP000323567"/>
    </source>
</evidence>
<name>A0A5B3GDW1_9BACT</name>
<dbReference type="Gene3D" id="1.10.10.1150">
    <property type="entry name" value="Coenzyme PQQ synthesis protein D (PqqD)"/>
    <property type="match status" value="1"/>
</dbReference>
<gene>
    <name evidence="2" type="ORF">F2Y07_02505</name>
    <name evidence="1" type="ORF">F2Y13_03755</name>
</gene>
<evidence type="ECO:0000313" key="1">
    <source>
        <dbReference type="EMBL" id="KAA2371496.1"/>
    </source>
</evidence>
<dbReference type="Pfam" id="PF05402">
    <property type="entry name" value="PqqD"/>
    <property type="match status" value="1"/>
</dbReference>
<dbReference type="EMBL" id="VVXK01000003">
    <property type="protein sequence ID" value="KAA2371496.1"/>
    <property type="molecule type" value="Genomic_DNA"/>
</dbReference>
<proteinExistence type="predicted"/>
<evidence type="ECO:0000313" key="2">
    <source>
        <dbReference type="EMBL" id="KAA2377356.1"/>
    </source>
</evidence>
<accession>A0A5B3GDW1</accession>
<sequence length="90" mass="10088">MKIREEFKVREMAGEHVIVMPGRGGAADMTRIVSLNPSSMYLWEKLRGREFTAADAALLLTERYEVDADTARKDAGRWIASLAECGIVEE</sequence>
<protein>
    <submittedName>
        <fullName evidence="1">PqqD family protein</fullName>
    </submittedName>
</protein>
<comment type="caution">
    <text evidence="1">The sequence shown here is derived from an EMBL/GenBank/DDBJ whole genome shotgun (WGS) entry which is preliminary data.</text>
</comment>
<reference evidence="3 4" key="1">
    <citation type="journal article" date="2019" name="Nat. Med.">
        <title>A library of human gut bacterial isolates paired with longitudinal multiomics data enables mechanistic microbiome research.</title>
        <authorList>
            <person name="Poyet M."/>
            <person name="Groussin M."/>
            <person name="Gibbons S.M."/>
            <person name="Avila-Pacheco J."/>
            <person name="Jiang X."/>
            <person name="Kearney S.M."/>
            <person name="Perrotta A.R."/>
            <person name="Berdy B."/>
            <person name="Zhao S."/>
            <person name="Lieberman T.D."/>
            <person name="Swanson P.K."/>
            <person name="Smith M."/>
            <person name="Roesemann S."/>
            <person name="Alexander J.E."/>
            <person name="Rich S.A."/>
            <person name="Livny J."/>
            <person name="Vlamakis H."/>
            <person name="Clish C."/>
            <person name="Bullock K."/>
            <person name="Deik A."/>
            <person name="Scott J."/>
            <person name="Pierce K.A."/>
            <person name="Xavier R.J."/>
            <person name="Alm E.J."/>
        </authorList>
    </citation>
    <scope>NUCLEOTIDE SEQUENCE [LARGE SCALE GENOMIC DNA]</scope>
    <source>
        <strain evidence="2 3">BIOML-A1</strain>
        <strain evidence="1 4">BIOML-A2</strain>
    </source>
</reference>
<evidence type="ECO:0000313" key="3">
    <source>
        <dbReference type="Proteomes" id="UP000322658"/>
    </source>
</evidence>
<dbReference type="GeneID" id="92758046"/>
<dbReference type="Proteomes" id="UP000323567">
    <property type="component" value="Unassembled WGS sequence"/>
</dbReference>